<evidence type="ECO:0000256" key="3">
    <source>
        <dbReference type="ARBA" id="ARBA00022692"/>
    </source>
</evidence>
<comment type="caution">
    <text evidence="7">The sequence shown here is derived from an EMBL/GenBank/DDBJ whole genome shotgun (WGS) entry which is preliminary data.</text>
</comment>
<keyword evidence="8" id="KW-1185">Reference proteome</keyword>
<dbReference type="Pfam" id="PF13520">
    <property type="entry name" value="AA_permease_2"/>
    <property type="match status" value="1"/>
</dbReference>
<keyword evidence="5 6" id="KW-0472">Membrane</keyword>
<keyword evidence="2" id="KW-0813">Transport</keyword>
<reference evidence="7" key="1">
    <citation type="journal article" date="2020" name="Phytopathology">
        <title>Genome sequence of the chestnut blight fungus Cryphonectria parasitica EP155: A fundamental resource for an archetypical invasive plant pathogen.</title>
        <authorList>
            <person name="Crouch J.A."/>
            <person name="Dawe A."/>
            <person name="Aerts A."/>
            <person name="Barry K."/>
            <person name="Churchill A.C.L."/>
            <person name="Grimwood J."/>
            <person name="Hillman B."/>
            <person name="Milgroom M.G."/>
            <person name="Pangilinan J."/>
            <person name="Smith M."/>
            <person name="Salamov A."/>
            <person name="Schmutz J."/>
            <person name="Yadav J."/>
            <person name="Grigoriev I.V."/>
            <person name="Nuss D."/>
        </authorList>
    </citation>
    <scope>NUCLEOTIDE SEQUENCE</scope>
    <source>
        <strain evidence="7">EP155</strain>
    </source>
</reference>
<evidence type="ECO:0000256" key="4">
    <source>
        <dbReference type="ARBA" id="ARBA00022989"/>
    </source>
</evidence>
<feature type="transmembrane region" description="Helical" evidence="6">
    <location>
        <begin position="121"/>
        <end position="142"/>
    </location>
</feature>
<feature type="transmembrane region" description="Helical" evidence="6">
    <location>
        <begin position="189"/>
        <end position="207"/>
    </location>
</feature>
<evidence type="ECO:0000256" key="5">
    <source>
        <dbReference type="ARBA" id="ARBA00023136"/>
    </source>
</evidence>
<feature type="transmembrane region" description="Helical" evidence="6">
    <location>
        <begin position="38"/>
        <end position="60"/>
    </location>
</feature>
<feature type="transmembrane region" description="Helical" evidence="6">
    <location>
        <begin position="227"/>
        <end position="249"/>
    </location>
</feature>
<feature type="transmembrane region" description="Helical" evidence="6">
    <location>
        <begin position="270"/>
        <end position="291"/>
    </location>
</feature>
<dbReference type="AlphaFoldDB" id="A0A9P4Y6X5"/>
<evidence type="ECO:0000256" key="6">
    <source>
        <dbReference type="SAM" id="Phobius"/>
    </source>
</evidence>
<evidence type="ECO:0000256" key="2">
    <source>
        <dbReference type="ARBA" id="ARBA00022448"/>
    </source>
</evidence>
<accession>A0A9P4Y6X5</accession>
<evidence type="ECO:0008006" key="9">
    <source>
        <dbReference type="Google" id="ProtNLM"/>
    </source>
</evidence>
<feature type="transmembrane region" description="Helical" evidence="6">
    <location>
        <begin position="369"/>
        <end position="393"/>
    </location>
</feature>
<keyword evidence="3 6" id="KW-0812">Transmembrane</keyword>
<feature type="transmembrane region" description="Helical" evidence="6">
    <location>
        <begin position="399"/>
        <end position="418"/>
    </location>
</feature>
<feature type="transmembrane region" description="Helical" evidence="6">
    <location>
        <begin position="162"/>
        <end position="182"/>
    </location>
</feature>
<dbReference type="Gene3D" id="1.20.1740.10">
    <property type="entry name" value="Amino acid/polyamine transporter I"/>
    <property type="match status" value="1"/>
</dbReference>
<dbReference type="PANTHER" id="PTHR45649:SF5">
    <property type="entry name" value="GABA TRANSPORTER (EUROFUNG)-RELATED"/>
    <property type="match status" value="1"/>
</dbReference>
<dbReference type="PANTHER" id="PTHR45649">
    <property type="entry name" value="AMINO-ACID PERMEASE BAT1"/>
    <property type="match status" value="1"/>
</dbReference>
<proteinExistence type="predicted"/>
<dbReference type="GeneID" id="63841261"/>
<dbReference type="OrthoDB" id="3257095at2759"/>
<dbReference type="GO" id="GO:0022857">
    <property type="term" value="F:transmembrane transporter activity"/>
    <property type="evidence" value="ECO:0007669"/>
    <property type="project" value="InterPro"/>
</dbReference>
<dbReference type="PIRSF" id="PIRSF006060">
    <property type="entry name" value="AA_transporter"/>
    <property type="match status" value="1"/>
</dbReference>
<sequence length="509" mass="56181">MEQNFSSPEKSTSEKSTYQASLIERQTRTRRLFSMPQLFAFSIVYLGTWYSVAMNMYFALANGGPAAWFWSYLIVAAGVLCQAATFGELASIQPIAGAQYYWTWNFAPAGSRRFLTWIQGWATWTGYVSLLASCINGLTVMLEGMIELNHSYTAEGWHTAVINFAIILLCAGVNVFAFWLVPWFELLSGFLNVCLLVIFLVVMWTLSPRNSSDIFFSSEIASGWENRYVSANIGSLSNIFVFLCFEGIIHLGEETRNAKTVVPKAMFWSMIFNVSLGLIMIITFGICMPSLDTLLNSSSPLVTILLNTTGSNAATTAMVAGLAVLSISGNMALVSSVSRLTWAWARDGGARLPQYFAHVDARYRVPVRAIAMVCILVALLSLLNIGSGTYIAFSAITSLSSMSIYLSYTIVLACMLYARLTGKVEFGRWHLGRRLGTVVNVAGLVYTVYAILWLPFPNYLPVTAANMNYSGPVLGAVLIFAVSLWVVRARTQWEGPNRAIVDFVLKNES</sequence>
<dbReference type="EMBL" id="MU032346">
    <property type="protein sequence ID" value="KAF3767606.1"/>
    <property type="molecule type" value="Genomic_DNA"/>
</dbReference>
<keyword evidence="4 6" id="KW-1133">Transmembrane helix</keyword>
<feature type="transmembrane region" description="Helical" evidence="6">
    <location>
        <begin position="438"/>
        <end position="456"/>
    </location>
</feature>
<evidence type="ECO:0000313" key="7">
    <source>
        <dbReference type="EMBL" id="KAF3767606.1"/>
    </source>
</evidence>
<feature type="transmembrane region" description="Helical" evidence="6">
    <location>
        <begin position="468"/>
        <end position="487"/>
    </location>
</feature>
<protein>
    <recommendedName>
        <fullName evidence="9">Amino acid permease</fullName>
    </recommendedName>
</protein>
<dbReference type="Proteomes" id="UP000803844">
    <property type="component" value="Unassembled WGS sequence"/>
</dbReference>
<name>A0A9P4Y6X5_CRYP1</name>
<dbReference type="GO" id="GO:0016020">
    <property type="term" value="C:membrane"/>
    <property type="evidence" value="ECO:0007669"/>
    <property type="project" value="UniProtKB-SubCell"/>
</dbReference>
<comment type="subcellular location">
    <subcellularLocation>
        <location evidence="1">Membrane</location>
        <topology evidence="1">Multi-pass membrane protein</topology>
    </subcellularLocation>
</comment>
<feature type="transmembrane region" description="Helical" evidence="6">
    <location>
        <begin position="311"/>
        <end position="334"/>
    </location>
</feature>
<feature type="transmembrane region" description="Helical" evidence="6">
    <location>
        <begin position="66"/>
        <end position="86"/>
    </location>
</feature>
<dbReference type="RefSeq" id="XP_040778567.1">
    <property type="nucleotide sequence ID" value="XM_040924132.1"/>
</dbReference>
<evidence type="ECO:0000256" key="1">
    <source>
        <dbReference type="ARBA" id="ARBA00004141"/>
    </source>
</evidence>
<dbReference type="InterPro" id="IPR002293">
    <property type="entry name" value="AA/rel_permease1"/>
</dbReference>
<organism evidence="7 8">
    <name type="scientific">Cryphonectria parasitica (strain ATCC 38755 / EP155)</name>
    <dbReference type="NCBI Taxonomy" id="660469"/>
    <lineage>
        <taxon>Eukaryota</taxon>
        <taxon>Fungi</taxon>
        <taxon>Dikarya</taxon>
        <taxon>Ascomycota</taxon>
        <taxon>Pezizomycotina</taxon>
        <taxon>Sordariomycetes</taxon>
        <taxon>Sordariomycetidae</taxon>
        <taxon>Diaporthales</taxon>
        <taxon>Cryphonectriaceae</taxon>
        <taxon>Cryphonectria-Endothia species complex</taxon>
        <taxon>Cryphonectria</taxon>
    </lineage>
</organism>
<gene>
    <name evidence="7" type="ORF">M406DRAFT_40378</name>
</gene>
<evidence type="ECO:0000313" key="8">
    <source>
        <dbReference type="Proteomes" id="UP000803844"/>
    </source>
</evidence>